<feature type="compositionally biased region" description="Acidic residues" evidence="1">
    <location>
        <begin position="75"/>
        <end position="93"/>
    </location>
</feature>
<evidence type="ECO:0000256" key="1">
    <source>
        <dbReference type="SAM" id="MobiDB-lite"/>
    </source>
</evidence>
<feature type="compositionally biased region" description="Basic and acidic residues" evidence="1">
    <location>
        <begin position="117"/>
        <end position="129"/>
    </location>
</feature>
<organism evidence="2">
    <name type="scientific">freshwater metagenome</name>
    <dbReference type="NCBI Taxonomy" id="449393"/>
    <lineage>
        <taxon>unclassified sequences</taxon>
        <taxon>metagenomes</taxon>
        <taxon>ecological metagenomes</taxon>
    </lineage>
</organism>
<proteinExistence type="predicted"/>
<feature type="compositionally biased region" description="Acidic residues" evidence="1">
    <location>
        <begin position="1"/>
        <end position="66"/>
    </location>
</feature>
<protein>
    <submittedName>
        <fullName evidence="2">Unannotated protein</fullName>
    </submittedName>
</protein>
<dbReference type="EMBL" id="CAFBLP010000129">
    <property type="protein sequence ID" value="CAB4893819.1"/>
    <property type="molecule type" value="Genomic_DNA"/>
</dbReference>
<reference evidence="2" key="1">
    <citation type="submission" date="2020-05" db="EMBL/GenBank/DDBJ databases">
        <authorList>
            <person name="Chiriac C."/>
            <person name="Salcher M."/>
            <person name="Ghai R."/>
            <person name="Kavagutti S V."/>
        </authorList>
    </citation>
    <scope>NUCLEOTIDE SEQUENCE</scope>
</reference>
<dbReference type="AlphaFoldDB" id="A0A6J7FNP8"/>
<gene>
    <name evidence="2" type="ORF">UFOPK3376_03034</name>
</gene>
<accession>A0A6J7FNP8</accession>
<feature type="region of interest" description="Disordered" evidence="1">
    <location>
        <begin position="145"/>
        <end position="164"/>
    </location>
</feature>
<sequence>MADDDDTIDPEDEILDPEAEEPEDVDPELDPDELDEEELDADDEFSGIDDEFVDAAGAEEAEDDTDGPVRRAVASDDDDDDDMLAPDDVEADLDTILKDRLVSADDSEDEDDEPEDRSEASDRLQPKRSDERLCPSCFLLVRNGAPTCPIGDDDCPLLSKKKKK</sequence>
<evidence type="ECO:0000313" key="2">
    <source>
        <dbReference type="EMBL" id="CAB4893819.1"/>
    </source>
</evidence>
<feature type="region of interest" description="Disordered" evidence="1">
    <location>
        <begin position="1"/>
        <end position="129"/>
    </location>
</feature>
<feature type="compositionally biased region" description="Acidic residues" evidence="1">
    <location>
        <begin position="105"/>
        <end position="116"/>
    </location>
</feature>
<name>A0A6J7FNP8_9ZZZZ</name>